<dbReference type="EMBL" id="FUWG01000005">
    <property type="protein sequence ID" value="SJZ33984.1"/>
    <property type="molecule type" value="Genomic_DNA"/>
</dbReference>
<dbReference type="Gene3D" id="3.30.460.10">
    <property type="entry name" value="Beta Polymerase, domain 2"/>
    <property type="match status" value="1"/>
</dbReference>
<evidence type="ECO:0000256" key="9">
    <source>
        <dbReference type="RuleBase" id="RU003953"/>
    </source>
</evidence>
<dbReference type="Gene3D" id="1.10.246.80">
    <property type="match status" value="1"/>
</dbReference>
<evidence type="ECO:0000259" key="12">
    <source>
        <dbReference type="Pfam" id="PF13735"/>
    </source>
</evidence>
<evidence type="ECO:0000256" key="4">
    <source>
        <dbReference type="ARBA" id="ARBA00022695"/>
    </source>
</evidence>
<dbReference type="InterPro" id="IPR050264">
    <property type="entry name" value="Bact_CCA-adding_enz_type3_sf"/>
</dbReference>
<proteinExistence type="inferred from homology"/>
<gene>
    <name evidence="13" type="ORF">SAMN02745149_00822</name>
</gene>
<dbReference type="GO" id="GO:0000049">
    <property type="term" value="F:tRNA binding"/>
    <property type="evidence" value="ECO:0007669"/>
    <property type="project" value="TreeGrafter"/>
</dbReference>
<dbReference type="CDD" id="cd05398">
    <property type="entry name" value="NT_ClassII-CCAase"/>
    <property type="match status" value="1"/>
</dbReference>
<keyword evidence="5" id="KW-0479">Metal-binding</keyword>
<evidence type="ECO:0000313" key="13">
    <source>
        <dbReference type="EMBL" id="SJZ33984.1"/>
    </source>
</evidence>
<evidence type="ECO:0000256" key="5">
    <source>
        <dbReference type="ARBA" id="ARBA00022723"/>
    </source>
</evidence>
<evidence type="ECO:0000256" key="2">
    <source>
        <dbReference type="ARBA" id="ARBA00022679"/>
    </source>
</evidence>
<dbReference type="InterPro" id="IPR032810">
    <property type="entry name" value="CCA-adding_enz_C"/>
</dbReference>
<feature type="domain" description="tRNA nucleotidyltransferase/poly(A) polymerase RNA and SrmB- binding" evidence="11">
    <location>
        <begin position="173"/>
        <end position="233"/>
    </location>
</feature>
<dbReference type="Gene3D" id="1.10.3090.10">
    <property type="entry name" value="cca-adding enzyme, domain 2"/>
    <property type="match status" value="1"/>
</dbReference>
<dbReference type="InterPro" id="IPR003607">
    <property type="entry name" value="HD/PDEase_dom"/>
</dbReference>
<dbReference type="GO" id="GO:0016779">
    <property type="term" value="F:nucleotidyltransferase activity"/>
    <property type="evidence" value="ECO:0007669"/>
    <property type="project" value="UniProtKB-KW"/>
</dbReference>
<dbReference type="Pfam" id="PF12627">
    <property type="entry name" value="PolyA_pol_RNAbd"/>
    <property type="match status" value="1"/>
</dbReference>
<keyword evidence="4" id="KW-0548">Nucleotidyltransferase</keyword>
<dbReference type="PANTHER" id="PTHR46173:SF1">
    <property type="entry name" value="CCA TRNA NUCLEOTIDYLTRANSFERASE 1, MITOCHONDRIAL"/>
    <property type="match status" value="1"/>
</dbReference>
<dbReference type="CDD" id="cd00077">
    <property type="entry name" value="HDc"/>
    <property type="match status" value="1"/>
</dbReference>
<keyword evidence="3" id="KW-0819">tRNA processing</keyword>
<dbReference type="GO" id="GO:0046872">
    <property type="term" value="F:metal ion binding"/>
    <property type="evidence" value="ECO:0007669"/>
    <property type="project" value="UniProtKB-KW"/>
</dbReference>
<dbReference type="RefSeq" id="WP_078932736.1">
    <property type="nucleotide sequence ID" value="NZ_FUWG01000005.1"/>
</dbReference>
<dbReference type="Proteomes" id="UP000190423">
    <property type="component" value="Unassembled WGS sequence"/>
</dbReference>
<protein>
    <submittedName>
        <fullName evidence="13">tRNA nucleotidyltransferase (CCA-adding enzyme)</fullName>
    </submittedName>
</protein>
<keyword evidence="7" id="KW-0460">Magnesium</keyword>
<dbReference type="InterPro" id="IPR002646">
    <property type="entry name" value="PolA_pol_head_dom"/>
</dbReference>
<dbReference type="PANTHER" id="PTHR46173">
    <property type="entry name" value="CCA TRNA NUCLEOTIDYLTRANSFERASE 1, MITOCHONDRIAL"/>
    <property type="match status" value="1"/>
</dbReference>
<dbReference type="GO" id="GO:0008033">
    <property type="term" value="P:tRNA processing"/>
    <property type="evidence" value="ECO:0007669"/>
    <property type="project" value="UniProtKB-KW"/>
</dbReference>
<evidence type="ECO:0000256" key="7">
    <source>
        <dbReference type="ARBA" id="ARBA00022842"/>
    </source>
</evidence>
<keyword evidence="6" id="KW-0547">Nucleotide-binding</keyword>
<dbReference type="GeneID" id="78316134"/>
<evidence type="ECO:0000256" key="3">
    <source>
        <dbReference type="ARBA" id="ARBA00022694"/>
    </source>
</evidence>
<dbReference type="Pfam" id="PF13735">
    <property type="entry name" value="tRNA_NucTran2_2"/>
    <property type="match status" value="1"/>
</dbReference>
<evidence type="ECO:0000259" key="11">
    <source>
        <dbReference type="Pfam" id="PF12627"/>
    </source>
</evidence>
<sequence length="468" mass="52951">MICLKIPPVLKKMHGIFEQHGYSAYLVGGAVRDMLMGKTPSDWDVTTNARPEEIIQIFHKVIPTGIAHGTVTVHFMKNEIEVTTFRTESGYSDGRHPDHIEYAATIQDDLSRRDFTMNAIAVNLADGTVVDPFGGQNDIRHEIIRTVGKPSERFMEDGLRPIRAIRFAAQLKFSIEKDTYSELFKAEIQKKAAGISVERFRDEMIKLLKAEEPSAGIKLLEETHLLDIFMPEFRPCVQCIQGDGRGFHEFDVMTHLMYACDGAPKDKLNVRLAALLHDIGKPQAKNIKTENGAELYTFYNHEQISEKISRPLLARLKFPNALIDNVCHLVKNHMFNYEPTWTDAAVRRFLVRTGYENFEDLIDLRLADIYGMHRIPLRLHDSPAGKLLLELKDRIEVEHEKNSALTLKALAVNGKDLMHAGIPAGKTVGKVLNYLLETVLDDPAQNTKDTLLTIAQNYCQNMQKACSE</sequence>
<dbReference type="STRING" id="261392.SAMN02745149_00822"/>
<organism evidence="13 14">
    <name type="scientific">Treponema porcinum</name>
    <dbReference type="NCBI Taxonomy" id="261392"/>
    <lineage>
        <taxon>Bacteria</taxon>
        <taxon>Pseudomonadati</taxon>
        <taxon>Spirochaetota</taxon>
        <taxon>Spirochaetia</taxon>
        <taxon>Spirochaetales</taxon>
        <taxon>Treponemataceae</taxon>
        <taxon>Treponema</taxon>
    </lineage>
</organism>
<evidence type="ECO:0000256" key="6">
    <source>
        <dbReference type="ARBA" id="ARBA00022741"/>
    </source>
</evidence>
<dbReference type="AlphaFoldDB" id="A0A1T4JV21"/>
<feature type="domain" description="Poly A polymerase head" evidence="10">
    <location>
        <begin position="24"/>
        <end position="145"/>
    </location>
</feature>
<keyword evidence="8 9" id="KW-0694">RNA-binding</keyword>
<dbReference type="SUPFAM" id="SSF81891">
    <property type="entry name" value="Poly A polymerase C-terminal region-like"/>
    <property type="match status" value="1"/>
</dbReference>
<keyword evidence="14" id="KW-1185">Reference proteome</keyword>
<dbReference type="NCBIfam" id="TIGR00277">
    <property type="entry name" value="HDIG"/>
    <property type="match status" value="1"/>
</dbReference>
<dbReference type="OrthoDB" id="9805698at2"/>
<dbReference type="GO" id="GO:0000166">
    <property type="term" value="F:nucleotide binding"/>
    <property type="evidence" value="ECO:0007669"/>
    <property type="project" value="UniProtKB-KW"/>
</dbReference>
<evidence type="ECO:0000259" key="10">
    <source>
        <dbReference type="Pfam" id="PF01743"/>
    </source>
</evidence>
<keyword evidence="2 9" id="KW-0808">Transferase</keyword>
<reference evidence="13 14" key="1">
    <citation type="submission" date="2017-02" db="EMBL/GenBank/DDBJ databases">
        <authorList>
            <person name="Peterson S.W."/>
        </authorList>
    </citation>
    <scope>NUCLEOTIDE SEQUENCE [LARGE SCALE GENOMIC DNA]</scope>
    <source>
        <strain evidence="13 14">ATCC BAA-908</strain>
    </source>
</reference>
<evidence type="ECO:0000256" key="1">
    <source>
        <dbReference type="ARBA" id="ARBA00001946"/>
    </source>
</evidence>
<comment type="cofactor">
    <cofactor evidence="1">
        <name>Mg(2+)</name>
        <dbReference type="ChEBI" id="CHEBI:18420"/>
    </cofactor>
</comment>
<feature type="domain" description="CCA-adding enzyme C-terminal" evidence="12">
    <location>
        <begin position="303"/>
        <end position="454"/>
    </location>
</feature>
<evidence type="ECO:0000256" key="8">
    <source>
        <dbReference type="ARBA" id="ARBA00022884"/>
    </source>
</evidence>
<dbReference type="Pfam" id="PF01743">
    <property type="entry name" value="PolyA_pol"/>
    <property type="match status" value="1"/>
</dbReference>
<name>A0A1T4JV21_TREPO</name>
<dbReference type="InterPro" id="IPR006675">
    <property type="entry name" value="HDIG_dom"/>
</dbReference>
<dbReference type="SUPFAM" id="SSF81301">
    <property type="entry name" value="Nucleotidyltransferase"/>
    <property type="match status" value="1"/>
</dbReference>
<dbReference type="InterPro" id="IPR043519">
    <property type="entry name" value="NT_sf"/>
</dbReference>
<dbReference type="InterPro" id="IPR032828">
    <property type="entry name" value="PolyA_RNA-bd"/>
</dbReference>
<evidence type="ECO:0000313" key="14">
    <source>
        <dbReference type="Proteomes" id="UP000190423"/>
    </source>
</evidence>
<comment type="similarity">
    <text evidence="9">Belongs to the tRNA nucleotidyltransferase/poly(A) polymerase family.</text>
</comment>
<accession>A0A1T4JV21</accession>